<evidence type="ECO:0000313" key="2">
    <source>
        <dbReference type="Proteomes" id="UP000001067"/>
    </source>
</evidence>
<gene>
    <name evidence="1" type="ORF">PTT_10483</name>
</gene>
<organism evidence="2">
    <name type="scientific">Pyrenophora teres f. teres (strain 0-1)</name>
    <name type="common">Barley net blotch fungus</name>
    <name type="synonym">Drechslera teres f. teres</name>
    <dbReference type="NCBI Taxonomy" id="861557"/>
    <lineage>
        <taxon>Eukaryota</taxon>
        <taxon>Fungi</taxon>
        <taxon>Dikarya</taxon>
        <taxon>Ascomycota</taxon>
        <taxon>Pezizomycotina</taxon>
        <taxon>Dothideomycetes</taxon>
        <taxon>Pleosporomycetidae</taxon>
        <taxon>Pleosporales</taxon>
        <taxon>Pleosporineae</taxon>
        <taxon>Pleosporaceae</taxon>
        <taxon>Pyrenophora</taxon>
    </lineage>
</organism>
<dbReference type="AlphaFoldDB" id="E3RPC8"/>
<protein>
    <submittedName>
        <fullName evidence="1">Uncharacterized protein</fullName>
    </submittedName>
</protein>
<dbReference type="EMBL" id="GL534322">
    <property type="protein sequence ID" value="EFQ92421.1"/>
    <property type="molecule type" value="Genomic_DNA"/>
</dbReference>
<reference evidence="1 2" key="1">
    <citation type="journal article" date="2010" name="Genome Biol.">
        <title>A first genome assembly of the barley fungal pathogen Pyrenophora teres f. teres.</title>
        <authorList>
            <person name="Ellwood S.R."/>
            <person name="Liu Z."/>
            <person name="Syme R.A."/>
            <person name="Lai Z."/>
            <person name="Hane J.K."/>
            <person name="Keiper F."/>
            <person name="Moffat C.S."/>
            <person name="Oliver R.P."/>
            <person name="Friesen T.L."/>
        </authorList>
    </citation>
    <scope>NUCLEOTIDE SEQUENCE [LARGE SCALE GENOMIC DNA]</scope>
    <source>
        <strain evidence="1 2">0-1</strain>
    </source>
</reference>
<keyword evidence="2" id="KW-1185">Reference proteome</keyword>
<evidence type="ECO:0000313" key="1">
    <source>
        <dbReference type="EMBL" id="EFQ92421.1"/>
    </source>
</evidence>
<accession>E3RPC8</accession>
<name>E3RPC8_PYRTT</name>
<proteinExistence type="predicted"/>
<dbReference type="Proteomes" id="UP000001067">
    <property type="component" value="Unassembled WGS sequence"/>
</dbReference>
<dbReference type="HOGENOM" id="CLU_2997539_0_0_1"/>
<sequence length="61" mass="7093">MEVQQVEASSDEDKSIEEVVQRLYNWSSGETEANKLHNFQNYKISNEEDNYVKARLKGEAL</sequence>
<dbReference type="KEGG" id="pte:PTT_10483"/>